<dbReference type="InterPro" id="IPR032781">
    <property type="entry name" value="ABC_tran_Xtn"/>
</dbReference>
<dbReference type="InterPro" id="IPR003593">
    <property type="entry name" value="AAA+_ATPase"/>
</dbReference>
<dbReference type="SMART" id="SM00382">
    <property type="entry name" value="AAA"/>
    <property type="match status" value="2"/>
</dbReference>
<gene>
    <name evidence="8" type="primary">yheS</name>
    <name evidence="8" type="ORF">GHNINEIG_01245</name>
</gene>
<evidence type="ECO:0000259" key="7">
    <source>
        <dbReference type="PROSITE" id="PS50893"/>
    </source>
</evidence>
<dbReference type="CDD" id="cd03221">
    <property type="entry name" value="ABCF_EF-3"/>
    <property type="match status" value="2"/>
</dbReference>
<evidence type="ECO:0000256" key="4">
    <source>
        <dbReference type="ARBA" id="ARBA00061571"/>
    </source>
</evidence>
<proteinExistence type="inferred from homology"/>
<dbReference type="Pfam" id="PF00005">
    <property type="entry name" value="ABC_tran"/>
    <property type="match status" value="2"/>
</dbReference>
<keyword evidence="2" id="KW-0547">Nucleotide-binding</keyword>
<dbReference type="Gene3D" id="3.40.50.300">
    <property type="entry name" value="P-loop containing nucleotide triphosphate hydrolases"/>
    <property type="match status" value="2"/>
</dbReference>
<keyword evidence="9" id="KW-1185">Reference proteome</keyword>
<feature type="domain" description="ABC transporter" evidence="7">
    <location>
        <begin position="1"/>
        <end position="237"/>
    </location>
</feature>
<dbReference type="GO" id="GO:0005524">
    <property type="term" value="F:ATP binding"/>
    <property type="evidence" value="ECO:0007669"/>
    <property type="project" value="UniProtKB-KW"/>
</dbReference>
<dbReference type="InterPro" id="IPR027417">
    <property type="entry name" value="P-loop_NTPase"/>
</dbReference>
<keyword evidence="1" id="KW-0677">Repeat</keyword>
<dbReference type="Pfam" id="PF12848">
    <property type="entry name" value="ABC_tran_Xtn"/>
    <property type="match status" value="1"/>
</dbReference>
<evidence type="ECO:0000256" key="3">
    <source>
        <dbReference type="ARBA" id="ARBA00022840"/>
    </source>
</evidence>
<dbReference type="InterPro" id="IPR017871">
    <property type="entry name" value="ABC_transporter-like_CS"/>
</dbReference>
<keyword evidence="3 8" id="KW-0067">ATP-binding</keyword>
<dbReference type="Proteomes" id="UP000296201">
    <property type="component" value="Chromosome"/>
</dbReference>
<protein>
    <recommendedName>
        <fullName evidence="5">Probable ATP-binding protein YheS</fullName>
    </recommendedName>
</protein>
<evidence type="ECO:0000256" key="1">
    <source>
        <dbReference type="ARBA" id="ARBA00022737"/>
    </source>
</evidence>
<feature type="compositionally biased region" description="Polar residues" evidence="6">
    <location>
        <begin position="532"/>
        <end position="555"/>
    </location>
</feature>
<dbReference type="SUPFAM" id="SSF52540">
    <property type="entry name" value="P-loop containing nucleoside triphosphate hydrolases"/>
    <property type="match status" value="2"/>
</dbReference>
<organism evidence="8 9">
    <name type="scientific">Hydrogenovibrio crunogenus</name>
    <dbReference type="NCBI Taxonomy" id="39765"/>
    <lineage>
        <taxon>Bacteria</taxon>
        <taxon>Pseudomonadati</taxon>
        <taxon>Pseudomonadota</taxon>
        <taxon>Gammaproteobacteria</taxon>
        <taxon>Thiotrichales</taxon>
        <taxon>Piscirickettsiaceae</taxon>
        <taxon>Hydrogenovibrio</taxon>
    </lineage>
</organism>
<dbReference type="PROSITE" id="PS00211">
    <property type="entry name" value="ABC_TRANSPORTER_1"/>
    <property type="match status" value="2"/>
</dbReference>
<feature type="region of interest" description="Disordered" evidence="6">
    <location>
        <begin position="526"/>
        <end position="555"/>
    </location>
</feature>
<evidence type="ECO:0000313" key="9">
    <source>
        <dbReference type="Proteomes" id="UP000296201"/>
    </source>
</evidence>
<dbReference type="AlphaFoldDB" id="A0A4P7NZD8"/>
<evidence type="ECO:0000256" key="6">
    <source>
        <dbReference type="SAM" id="MobiDB-lite"/>
    </source>
</evidence>
<comment type="similarity">
    <text evidence="4">Belongs to the ABC transporter superfamily. ABCF family. YheS subfamily.</text>
</comment>
<reference evidence="8 9" key="1">
    <citation type="submission" date="2018-08" db="EMBL/GenBank/DDBJ databases">
        <title>Horizontal acquisition of hydrogen conversion ability and other habitat adaptations in Hydrogenovibrio crunogenus strains.</title>
        <authorList>
            <person name="Gonnella G."/>
            <person name="Adam N."/>
            <person name="Perner M."/>
        </authorList>
    </citation>
    <scope>NUCLEOTIDE SEQUENCE [LARGE SCALE GENOMIC DNA]</scope>
    <source>
        <strain evidence="8 9">SP-41</strain>
    </source>
</reference>
<name>A0A4P7NZD8_9GAMM</name>
<accession>A0A4P7NZD8</accession>
<dbReference type="PANTHER" id="PTHR19211">
    <property type="entry name" value="ATP-BINDING TRANSPORT PROTEIN-RELATED"/>
    <property type="match status" value="1"/>
</dbReference>
<dbReference type="EMBL" id="CP032096">
    <property type="protein sequence ID" value="QBZ83201.1"/>
    <property type="molecule type" value="Genomic_DNA"/>
</dbReference>
<sequence>MAGLKPLLQNASLTLHPGQKIGLIGQNGAGKSTLLKAILNEVSLEAGNIAMPDTWQVGYVEQEQTHLSFSAMEYVTTGDTLYAEARTRIDQAELNNDHDALVASYDELDRISGYEVPQKAQQLLYGLGFSEAEFNKPVESFSGGWQVRLKLARALMQRADLLLLDEPTNHLDIEAVSWLIQWLKGFSGAVIVISHDRHFLDEVVQGIAHLDQGKIQYYSGNFAAFERQRNEQLMQQQALHDKQKQQMQHLKSFIERFKAKASKAKQAQSRVKALERIESVAAVQASNPFQFHFAEPEHLPDPMLFSDALSFGYEDHLILKDVDLTLRAGDRIGLVGVNGSGKTTLLKLLIKENPPKSGKLVHSKGLKIGYFAQHQLESLNLDQSPLAHMLSLTKEDMERVTDQEARDFLGQFGFSHDKTLNPIKHFSGGEKARLSLALMVYQKPNLIILDEPTNHLDMETRDALEMALQEFSGALILVTHDQHLLTSIVDQFWWVHDQRVERYHGDLDAYLQQRLRLLKEKQAQIKAEKSTRPGNISDTSNASSANKKAQRQQNAHYRKQLKEATRDQSKRLAKVEKQLSDAQKQLADLHAEMEDATLYEANRSKELKDILKQEAQLKVLIESLEDEWLLLEDEIEEITNSFSEV</sequence>
<dbReference type="GO" id="GO:0016887">
    <property type="term" value="F:ATP hydrolysis activity"/>
    <property type="evidence" value="ECO:0007669"/>
    <property type="project" value="InterPro"/>
</dbReference>
<dbReference type="PROSITE" id="PS50893">
    <property type="entry name" value="ABC_TRANSPORTER_2"/>
    <property type="match status" value="2"/>
</dbReference>
<evidence type="ECO:0000313" key="8">
    <source>
        <dbReference type="EMBL" id="QBZ83201.1"/>
    </source>
</evidence>
<evidence type="ECO:0000256" key="5">
    <source>
        <dbReference type="ARBA" id="ARBA00069073"/>
    </source>
</evidence>
<feature type="domain" description="ABC transporter" evidence="7">
    <location>
        <begin position="304"/>
        <end position="522"/>
    </location>
</feature>
<dbReference type="InterPro" id="IPR003439">
    <property type="entry name" value="ABC_transporter-like_ATP-bd"/>
</dbReference>
<dbReference type="FunFam" id="3.40.50.300:FF:000011">
    <property type="entry name" value="Putative ABC transporter ATP-binding component"/>
    <property type="match status" value="1"/>
</dbReference>
<evidence type="ECO:0000256" key="2">
    <source>
        <dbReference type="ARBA" id="ARBA00022741"/>
    </source>
</evidence>
<dbReference type="FunFam" id="3.40.50.300:FF:002053">
    <property type="entry name" value="ABC transporter ATP-binding protein"/>
    <property type="match status" value="1"/>
</dbReference>
<dbReference type="PANTHER" id="PTHR19211:SF14">
    <property type="entry name" value="ATP-BINDING CASSETTE SUB-FAMILY F MEMBER 1"/>
    <property type="match status" value="1"/>
</dbReference>
<dbReference type="InterPro" id="IPR050611">
    <property type="entry name" value="ABCF"/>
</dbReference>